<reference evidence="1" key="1">
    <citation type="submission" date="2013-05" db="EMBL/GenBank/DDBJ databases">
        <authorList>
            <person name="Yim A.K.Y."/>
            <person name="Chan T.F."/>
            <person name="Ji K.M."/>
            <person name="Liu X.Y."/>
            <person name="Zhou J.W."/>
            <person name="Li R.Q."/>
            <person name="Yang K.Y."/>
            <person name="Li J."/>
            <person name="Li M."/>
            <person name="Law P.T.W."/>
            <person name="Wu Y.L."/>
            <person name="Cai Z.L."/>
            <person name="Qin H."/>
            <person name="Bao Y."/>
            <person name="Leung R.K.K."/>
            <person name="Ng P.K.S."/>
            <person name="Zou J."/>
            <person name="Zhong X.J."/>
            <person name="Ran P.X."/>
            <person name="Zhong N.S."/>
            <person name="Liu Z.G."/>
            <person name="Tsui S.K.W."/>
        </authorList>
    </citation>
    <scope>NUCLEOTIDE SEQUENCE</scope>
    <source>
        <strain evidence="1">Derf</strain>
        <tissue evidence="1">Whole organism</tissue>
    </source>
</reference>
<comment type="caution">
    <text evidence="1">The sequence shown here is derived from an EMBL/GenBank/DDBJ whole genome shotgun (WGS) entry which is preliminary data.</text>
</comment>
<sequence length="65" mass="7595">MGLLVVKNKKKENKNWQQTFEARQKTEQDSHDDDGDDRYSYLSAVMDIEAKTTKVKIEKTEKNSC</sequence>
<dbReference type="AlphaFoldDB" id="A0A922I4C5"/>
<keyword evidence="2" id="KW-1185">Reference proteome</keyword>
<proteinExistence type="predicted"/>
<gene>
    <name evidence="1" type="ORF">DERF_004653</name>
</gene>
<evidence type="ECO:0000313" key="2">
    <source>
        <dbReference type="Proteomes" id="UP000790347"/>
    </source>
</evidence>
<name>A0A922I4C5_DERFA</name>
<reference evidence="1" key="2">
    <citation type="journal article" date="2022" name="Res Sq">
        <title>Comparative Genomics Reveals Insights into the Divergent Evolution of Astigmatic Mites and Household Pest Adaptations.</title>
        <authorList>
            <person name="Xiong Q."/>
            <person name="Wan A.T.-Y."/>
            <person name="Liu X.-Y."/>
            <person name="Fung C.S.-H."/>
            <person name="Xiao X."/>
            <person name="Malainual N."/>
            <person name="Hou J."/>
            <person name="Wang L."/>
            <person name="Wang M."/>
            <person name="Yang K."/>
            <person name="Cui Y."/>
            <person name="Leung E."/>
            <person name="Nong W."/>
            <person name="Shin S.-K."/>
            <person name="Au S."/>
            <person name="Jeong K.Y."/>
            <person name="Chew F.T."/>
            <person name="Hui J."/>
            <person name="Leung T.F."/>
            <person name="Tungtrongchitr A."/>
            <person name="Zhong N."/>
            <person name="Liu Z."/>
            <person name="Tsui S."/>
        </authorList>
    </citation>
    <scope>NUCLEOTIDE SEQUENCE</scope>
    <source>
        <strain evidence="1">Derf</strain>
        <tissue evidence="1">Whole organism</tissue>
    </source>
</reference>
<organism evidence="1 2">
    <name type="scientific">Dermatophagoides farinae</name>
    <name type="common">American house dust mite</name>
    <dbReference type="NCBI Taxonomy" id="6954"/>
    <lineage>
        <taxon>Eukaryota</taxon>
        <taxon>Metazoa</taxon>
        <taxon>Ecdysozoa</taxon>
        <taxon>Arthropoda</taxon>
        <taxon>Chelicerata</taxon>
        <taxon>Arachnida</taxon>
        <taxon>Acari</taxon>
        <taxon>Acariformes</taxon>
        <taxon>Sarcoptiformes</taxon>
        <taxon>Astigmata</taxon>
        <taxon>Psoroptidia</taxon>
        <taxon>Analgoidea</taxon>
        <taxon>Pyroglyphidae</taxon>
        <taxon>Dermatophagoidinae</taxon>
        <taxon>Dermatophagoides</taxon>
    </lineage>
</organism>
<accession>A0A922I4C5</accession>
<dbReference type="EMBL" id="ASGP02000002">
    <property type="protein sequence ID" value="KAH9520978.1"/>
    <property type="molecule type" value="Genomic_DNA"/>
</dbReference>
<protein>
    <submittedName>
        <fullName evidence="1">Uncharacterized protein</fullName>
    </submittedName>
</protein>
<dbReference type="Proteomes" id="UP000790347">
    <property type="component" value="Unassembled WGS sequence"/>
</dbReference>
<evidence type="ECO:0000313" key="1">
    <source>
        <dbReference type="EMBL" id="KAH9520978.1"/>
    </source>
</evidence>